<keyword evidence="3" id="KW-1185">Reference proteome</keyword>
<reference evidence="3" key="1">
    <citation type="journal article" date="2017" name="Nat. Ecol. Evol.">
        <title>Genome expansion and lineage-specific genetic innovations in the forest pathogenic fungi Armillaria.</title>
        <authorList>
            <person name="Sipos G."/>
            <person name="Prasanna A.N."/>
            <person name="Walter M.C."/>
            <person name="O'Connor E."/>
            <person name="Balint B."/>
            <person name="Krizsan K."/>
            <person name="Kiss B."/>
            <person name="Hess J."/>
            <person name="Varga T."/>
            <person name="Slot J."/>
            <person name="Riley R."/>
            <person name="Boka B."/>
            <person name="Rigling D."/>
            <person name="Barry K."/>
            <person name="Lee J."/>
            <person name="Mihaltcheva S."/>
            <person name="LaButti K."/>
            <person name="Lipzen A."/>
            <person name="Waldron R."/>
            <person name="Moloney N.M."/>
            <person name="Sperisen C."/>
            <person name="Kredics L."/>
            <person name="Vagvoelgyi C."/>
            <person name="Patrignani A."/>
            <person name="Fitzpatrick D."/>
            <person name="Nagy I."/>
            <person name="Doyle S."/>
            <person name="Anderson J.B."/>
            <person name="Grigoriev I.V."/>
            <person name="Gueldener U."/>
            <person name="Muensterkoetter M."/>
            <person name="Nagy L.G."/>
        </authorList>
    </citation>
    <scope>NUCLEOTIDE SEQUENCE [LARGE SCALE GENOMIC DNA]</scope>
    <source>
        <strain evidence="3">28-4</strain>
    </source>
</reference>
<dbReference type="Proteomes" id="UP000218334">
    <property type="component" value="Unassembled WGS sequence"/>
</dbReference>
<dbReference type="EMBL" id="KZ293504">
    <property type="protein sequence ID" value="PBK59475.1"/>
    <property type="molecule type" value="Genomic_DNA"/>
</dbReference>
<accession>A0A2H3AKS4</accession>
<evidence type="ECO:0000313" key="2">
    <source>
        <dbReference type="EMBL" id="PBK59475.1"/>
    </source>
</evidence>
<gene>
    <name evidence="2" type="ORF">ARMSODRAFT_966880</name>
</gene>
<name>A0A2H3AKS4_9AGAR</name>
<dbReference type="AlphaFoldDB" id="A0A2H3AKS4"/>
<feature type="region of interest" description="Disordered" evidence="1">
    <location>
        <begin position="310"/>
        <end position="389"/>
    </location>
</feature>
<protein>
    <submittedName>
        <fullName evidence="2">Uncharacterized protein</fullName>
    </submittedName>
</protein>
<evidence type="ECO:0000256" key="1">
    <source>
        <dbReference type="SAM" id="MobiDB-lite"/>
    </source>
</evidence>
<proteinExistence type="predicted"/>
<evidence type="ECO:0000313" key="3">
    <source>
        <dbReference type="Proteomes" id="UP000218334"/>
    </source>
</evidence>
<sequence length="389" mass="43081">MSEIPSAHPSVFELHCWKDDNFHPSDAIQRATVQKLNCILYIKETPKYRSFRELGTAYQDLFDIYKIYHNHAWLISKTNISGHILSTIGYVINLAAKQKGDIVAITGRLTEFSESEHDSKVFDKLIADCSALSQALKTEVNQFWTTVRDMYKRFTEENGLFDWVTSHFGQIVTYALTIGGVGLVLSKEYLPPRIGSLLPASAIWPAILTIPSASYGLLSLLVRLETAVAAVYREAYMYTTARIEVAGLLSGLRGNMASSDSDSMPRIRLAIRDINKFLTIFSSGLEDLCTTQDKFSDNIRVWSTLPSYPLLQSPAAQQPPPHSSTTAPPTGHCPPSRPASVNTVRPTDDQTGRIAGPSGEENRHSFDESDETSLLLPSDPAIILSDSPR</sequence>
<organism evidence="2 3">
    <name type="scientific">Armillaria solidipes</name>
    <dbReference type="NCBI Taxonomy" id="1076256"/>
    <lineage>
        <taxon>Eukaryota</taxon>
        <taxon>Fungi</taxon>
        <taxon>Dikarya</taxon>
        <taxon>Basidiomycota</taxon>
        <taxon>Agaricomycotina</taxon>
        <taxon>Agaricomycetes</taxon>
        <taxon>Agaricomycetidae</taxon>
        <taxon>Agaricales</taxon>
        <taxon>Marasmiineae</taxon>
        <taxon>Physalacriaceae</taxon>
        <taxon>Armillaria</taxon>
    </lineage>
</organism>